<feature type="compositionally biased region" description="Basic residues" evidence="1">
    <location>
        <begin position="7"/>
        <end position="44"/>
    </location>
</feature>
<organism evidence="2">
    <name type="scientific">uncultured Gemmatimonadaceae bacterium</name>
    <dbReference type="NCBI Taxonomy" id="246130"/>
    <lineage>
        <taxon>Bacteria</taxon>
        <taxon>Pseudomonadati</taxon>
        <taxon>Gemmatimonadota</taxon>
        <taxon>Gemmatimonadia</taxon>
        <taxon>Gemmatimonadales</taxon>
        <taxon>Gemmatimonadaceae</taxon>
        <taxon>environmental samples</taxon>
    </lineage>
</organism>
<feature type="region of interest" description="Disordered" evidence="1">
    <location>
        <begin position="1"/>
        <end position="235"/>
    </location>
</feature>
<accession>A0A6J4MK55</accession>
<feature type="compositionally biased region" description="Basic residues" evidence="1">
    <location>
        <begin position="170"/>
        <end position="181"/>
    </location>
</feature>
<evidence type="ECO:0000313" key="2">
    <source>
        <dbReference type="EMBL" id="CAA9360178.1"/>
    </source>
</evidence>
<reference evidence="2" key="1">
    <citation type="submission" date="2020-02" db="EMBL/GenBank/DDBJ databases">
        <authorList>
            <person name="Meier V. D."/>
        </authorList>
    </citation>
    <scope>NUCLEOTIDE SEQUENCE</scope>
    <source>
        <strain evidence="2">AVDCRST_MAG40</strain>
    </source>
</reference>
<feature type="compositionally biased region" description="Basic and acidic residues" evidence="1">
    <location>
        <begin position="137"/>
        <end position="168"/>
    </location>
</feature>
<dbReference type="AlphaFoldDB" id="A0A6J4MK55"/>
<sequence>APEGHSRGRGSRRRDRRVRHGRHPGRCRAHGAVRPRALRQRRPGHLGGRGERHPRGAAVHRGARLRGGHRLPAGVHRPAHARRAPHRRHHAHGARRAVHRRGGRGVHGRRRGTCRRGRDGGAQRLDHDRRHRHGARAGREPVAHGRPDRRLSHGHGGVDRDRGADARQPRLPHRLAVRARPQRAAPGAGHRAGLQGGGRGRLEQHARARPDPHRARARPERRRLPAADRDAHRPV</sequence>
<proteinExistence type="predicted"/>
<feature type="non-terminal residue" evidence="2">
    <location>
        <position position="1"/>
    </location>
</feature>
<feature type="non-terminal residue" evidence="2">
    <location>
        <position position="235"/>
    </location>
</feature>
<feature type="compositionally biased region" description="Basic residues" evidence="1">
    <location>
        <begin position="77"/>
        <end position="115"/>
    </location>
</feature>
<evidence type="ECO:0000256" key="1">
    <source>
        <dbReference type="SAM" id="MobiDB-lite"/>
    </source>
</evidence>
<dbReference type="EMBL" id="CADCTX010000946">
    <property type="protein sequence ID" value="CAA9360178.1"/>
    <property type="molecule type" value="Genomic_DNA"/>
</dbReference>
<gene>
    <name evidence="2" type="ORF">AVDCRST_MAG40-3432</name>
</gene>
<protein>
    <submittedName>
        <fullName evidence="2">Uncharacterized protein</fullName>
    </submittedName>
</protein>
<name>A0A6J4MK55_9BACT</name>
<feature type="compositionally biased region" description="Low complexity" evidence="1">
    <location>
        <begin position="182"/>
        <end position="193"/>
    </location>
</feature>
<feature type="compositionally biased region" description="Basic and acidic residues" evidence="1">
    <location>
        <begin position="200"/>
        <end position="235"/>
    </location>
</feature>
<feature type="compositionally biased region" description="Basic and acidic residues" evidence="1">
    <location>
        <begin position="116"/>
        <end position="128"/>
    </location>
</feature>